<keyword evidence="2" id="KW-0378">Hydrolase</keyword>
<dbReference type="InterPro" id="IPR000073">
    <property type="entry name" value="AB_hydrolase_1"/>
</dbReference>
<dbReference type="SUPFAM" id="SSF53474">
    <property type="entry name" value="alpha/beta-Hydrolases"/>
    <property type="match status" value="1"/>
</dbReference>
<dbReference type="PANTHER" id="PTHR43248">
    <property type="entry name" value="2-SUCCINYL-6-HYDROXY-2,4-CYCLOHEXADIENE-1-CARBOXYLATE SYNTHASE"/>
    <property type="match status" value="1"/>
</dbReference>
<comment type="caution">
    <text evidence="5">The sequence shown here is derived from an EMBL/GenBank/DDBJ whole genome shotgun (WGS) entry which is preliminary data.</text>
</comment>
<protein>
    <submittedName>
        <fullName evidence="5">Uncharacterized protein</fullName>
    </submittedName>
</protein>
<accession>A0ABR4D9G1</accession>
<dbReference type="Gene3D" id="3.40.50.1820">
    <property type="entry name" value="alpha/beta hydrolase"/>
    <property type="match status" value="1"/>
</dbReference>
<sequence>MDCEKQVLKGISTPEARRCTTQHPNRDTSQRTPFQLIMDGLLVGALCLVLGRSLVHAIPHGTSIHPGTVTYPGESIAWTPCGTIDNRALECGNVTVPMDHFNATNNLPDKKHFTIAMVRLRSPDPNATKTMLLNPGGPGGSGTSLIYTHGAELHTILGDGPGTPHLLGFDPRGINMSTPRATCMPPEAFQNADLGRDLRAVASSIRNKKTVDDSGELWAWTRAWAQACAEALGPHAAYINTPQTAADMVAILDALGQKGLYYWGSSYGTLLGQTFATMYPERVERVIIDGVVNQVDWYTEPLHAERMTDTARVLEGFAEECVKAGKERCKLAEMAGTKEELVDVVLKGVEKLKEDPVGVYVNSTVYGVLDGWKVMSNALFPALYKPAVWGDVAEALAALFNGDAKPAFLAFGRAGAFESIIDGYKFVAFNDGVSGPERWNVSTRHELLDLLVPFFNRSIFGDIHLDVYFSKQAWAVPKTHTYEPRSKVHTAHPLLVLTTTYDPVCPLVSAQKASAAFEGSRIVEVQGYGHCSLAVPSTCVARHVREYVRHGKLPKEDVKCDGDGNPYFAKPEETLSVLQAMAQNEEEQRIRSAQLKLARDAWPGPWRHL</sequence>
<evidence type="ECO:0000259" key="3">
    <source>
        <dbReference type="Pfam" id="PF00561"/>
    </source>
</evidence>
<evidence type="ECO:0000256" key="2">
    <source>
        <dbReference type="ARBA" id="ARBA00022801"/>
    </source>
</evidence>
<dbReference type="Pfam" id="PF00561">
    <property type="entry name" value="Abhydrolase_1"/>
    <property type="match status" value="1"/>
</dbReference>
<evidence type="ECO:0000256" key="1">
    <source>
        <dbReference type="ARBA" id="ARBA00010088"/>
    </source>
</evidence>
<name>A0ABR4D9G1_9PEZI</name>
<dbReference type="InterPro" id="IPR051601">
    <property type="entry name" value="Serine_prot/Carboxylest_S33"/>
</dbReference>
<dbReference type="InterPro" id="IPR013595">
    <property type="entry name" value="Pept_S33_TAP-like_C"/>
</dbReference>
<evidence type="ECO:0000259" key="4">
    <source>
        <dbReference type="Pfam" id="PF08386"/>
    </source>
</evidence>
<feature type="domain" description="AB hydrolase-1" evidence="3">
    <location>
        <begin position="163"/>
        <end position="302"/>
    </location>
</feature>
<comment type="similarity">
    <text evidence="1">Belongs to the peptidase S33 family.</text>
</comment>
<gene>
    <name evidence="5" type="ORF">VTJ83DRAFT_6097</name>
</gene>
<evidence type="ECO:0000313" key="5">
    <source>
        <dbReference type="EMBL" id="KAL2266745.1"/>
    </source>
</evidence>
<dbReference type="Pfam" id="PF08386">
    <property type="entry name" value="Abhydrolase_4"/>
    <property type="match status" value="1"/>
</dbReference>
<dbReference type="GeneID" id="98127414"/>
<evidence type="ECO:0000313" key="6">
    <source>
        <dbReference type="Proteomes" id="UP001600064"/>
    </source>
</evidence>
<proteinExistence type="inferred from homology"/>
<dbReference type="InterPro" id="IPR029058">
    <property type="entry name" value="AB_hydrolase_fold"/>
</dbReference>
<organism evidence="5 6">
    <name type="scientific">Remersonia thermophila</name>
    <dbReference type="NCBI Taxonomy" id="72144"/>
    <lineage>
        <taxon>Eukaryota</taxon>
        <taxon>Fungi</taxon>
        <taxon>Dikarya</taxon>
        <taxon>Ascomycota</taxon>
        <taxon>Pezizomycotina</taxon>
        <taxon>Sordariomycetes</taxon>
        <taxon>Sordariomycetidae</taxon>
        <taxon>Sordariales</taxon>
        <taxon>Sordariales incertae sedis</taxon>
        <taxon>Remersonia</taxon>
    </lineage>
</organism>
<dbReference type="EMBL" id="JAZGUE010000005">
    <property type="protein sequence ID" value="KAL2266745.1"/>
    <property type="molecule type" value="Genomic_DNA"/>
</dbReference>
<keyword evidence="6" id="KW-1185">Reference proteome</keyword>
<feature type="domain" description="Peptidase S33 tripeptidyl aminopeptidase-like C-terminal" evidence="4">
    <location>
        <begin position="472"/>
        <end position="560"/>
    </location>
</feature>
<dbReference type="Proteomes" id="UP001600064">
    <property type="component" value="Unassembled WGS sequence"/>
</dbReference>
<dbReference type="PANTHER" id="PTHR43248:SF25">
    <property type="entry name" value="AB HYDROLASE-1 DOMAIN-CONTAINING PROTEIN-RELATED"/>
    <property type="match status" value="1"/>
</dbReference>
<reference evidence="5 6" key="1">
    <citation type="journal article" date="2024" name="Commun. Biol.">
        <title>Comparative genomic analysis of thermophilic fungi reveals convergent evolutionary adaptations and gene losses.</title>
        <authorList>
            <person name="Steindorff A.S."/>
            <person name="Aguilar-Pontes M.V."/>
            <person name="Robinson A.J."/>
            <person name="Andreopoulos B."/>
            <person name="LaButti K."/>
            <person name="Kuo A."/>
            <person name="Mondo S."/>
            <person name="Riley R."/>
            <person name="Otillar R."/>
            <person name="Haridas S."/>
            <person name="Lipzen A."/>
            <person name="Grimwood J."/>
            <person name="Schmutz J."/>
            <person name="Clum A."/>
            <person name="Reid I.D."/>
            <person name="Moisan M.C."/>
            <person name="Butler G."/>
            <person name="Nguyen T.T.M."/>
            <person name="Dewar K."/>
            <person name="Conant G."/>
            <person name="Drula E."/>
            <person name="Henrissat B."/>
            <person name="Hansel C."/>
            <person name="Singer S."/>
            <person name="Hutchinson M.I."/>
            <person name="de Vries R.P."/>
            <person name="Natvig D.O."/>
            <person name="Powell A.J."/>
            <person name="Tsang A."/>
            <person name="Grigoriev I.V."/>
        </authorList>
    </citation>
    <scope>NUCLEOTIDE SEQUENCE [LARGE SCALE GENOMIC DNA]</scope>
    <source>
        <strain evidence="5 6">ATCC 22073</strain>
    </source>
</reference>
<dbReference type="RefSeq" id="XP_070865472.1">
    <property type="nucleotide sequence ID" value="XM_071012770.1"/>
</dbReference>